<evidence type="ECO:0000313" key="3">
    <source>
        <dbReference type="EMBL" id="MFC3074284.1"/>
    </source>
</evidence>
<name>A0ABV7DIL2_9HYPH</name>
<feature type="domain" description="DUF1468" evidence="2">
    <location>
        <begin position="21"/>
        <end position="154"/>
    </location>
</feature>
<protein>
    <submittedName>
        <fullName evidence="3">Tripartite tricarboxylate transporter TctB family protein</fullName>
    </submittedName>
</protein>
<evidence type="ECO:0000259" key="2">
    <source>
        <dbReference type="Pfam" id="PF07331"/>
    </source>
</evidence>
<reference evidence="4" key="1">
    <citation type="journal article" date="2019" name="Int. J. Syst. Evol. Microbiol.">
        <title>The Global Catalogue of Microorganisms (GCM) 10K type strain sequencing project: providing services to taxonomists for standard genome sequencing and annotation.</title>
        <authorList>
            <consortium name="The Broad Institute Genomics Platform"/>
            <consortium name="The Broad Institute Genome Sequencing Center for Infectious Disease"/>
            <person name="Wu L."/>
            <person name="Ma J."/>
        </authorList>
    </citation>
    <scope>NUCLEOTIDE SEQUENCE [LARGE SCALE GENOMIC DNA]</scope>
    <source>
        <strain evidence="4">KCTC 52677</strain>
    </source>
</reference>
<sequence length="166" mass="18186">MSEDVSRNAERRRPDRAALVIAPALLLLAAVIWWDASRLSAMSNYARIGPATVPHVVALGLALLAVWTAFEAWRGDFPEREPIETVPVVWIVAGLAGQMLLLRPAGFSIATGLLFALTAYGFGRRKLWISLPVGIVLSFLVWIVFGRLLQLSLPAGPLEHLFFRGS</sequence>
<keyword evidence="1" id="KW-0812">Transmembrane</keyword>
<dbReference type="RefSeq" id="WP_257315342.1">
    <property type="nucleotide sequence ID" value="NZ_JANFDG010000011.1"/>
</dbReference>
<proteinExistence type="predicted"/>
<dbReference type="Proteomes" id="UP001595377">
    <property type="component" value="Unassembled WGS sequence"/>
</dbReference>
<evidence type="ECO:0000313" key="4">
    <source>
        <dbReference type="Proteomes" id="UP001595377"/>
    </source>
</evidence>
<feature type="transmembrane region" description="Helical" evidence="1">
    <location>
        <begin position="17"/>
        <end position="36"/>
    </location>
</feature>
<dbReference type="InterPro" id="IPR009936">
    <property type="entry name" value="DUF1468"/>
</dbReference>
<dbReference type="EMBL" id="JBHRSP010000023">
    <property type="protein sequence ID" value="MFC3074284.1"/>
    <property type="molecule type" value="Genomic_DNA"/>
</dbReference>
<evidence type="ECO:0000256" key="1">
    <source>
        <dbReference type="SAM" id="Phobius"/>
    </source>
</evidence>
<feature type="transmembrane region" description="Helical" evidence="1">
    <location>
        <begin position="127"/>
        <end position="145"/>
    </location>
</feature>
<accession>A0ABV7DIL2</accession>
<gene>
    <name evidence="3" type="ORF">ACFOHH_14330</name>
</gene>
<keyword evidence="1" id="KW-0472">Membrane</keyword>
<comment type="caution">
    <text evidence="3">The sequence shown here is derived from an EMBL/GenBank/DDBJ whole genome shotgun (WGS) entry which is preliminary data.</text>
</comment>
<dbReference type="Pfam" id="PF07331">
    <property type="entry name" value="TctB"/>
    <property type="match status" value="1"/>
</dbReference>
<keyword evidence="4" id="KW-1185">Reference proteome</keyword>
<organism evidence="3 4">
    <name type="scientific">Shinella pollutisoli</name>
    <dbReference type="NCBI Taxonomy" id="2250594"/>
    <lineage>
        <taxon>Bacteria</taxon>
        <taxon>Pseudomonadati</taxon>
        <taxon>Pseudomonadota</taxon>
        <taxon>Alphaproteobacteria</taxon>
        <taxon>Hyphomicrobiales</taxon>
        <taxon>Rhizobiaceae</taxon>
        <taxon>Shinella</taxon>
    </lineage>
</organism>
<keyword evidence="1" id="KW-1133">Transmembrane helix</keyword>
<feature type="transmembrane region" description="Helical" evidence="1">
    <location>
        <begin position="48"/>
        <end position="70"/>
    </location>
</feature>
<feature type="transmembrane region" description="Helical" evidence="1">
    <location>
        <begin position="90"/>
        <end position="115"/>
    </location>
</feature>